<dbReference type="Proteomes" id="UP000316621">
    <property type="component" value="Chromosome 2"/>
</dbReference>
<dbReference type="AlphaFoldDB" id="A0A4Y7IXR9"/>
<evidence type="ECO:0000313" key="1">
    <source>
        <dbReference type="EMBL" id="RZC52205.1"/>
    </source>
</evidence>
<dbReference type="Gramene" id="RZC52205">
    <property type="protein sequence ID" value="RZC52205"/>
    <property type="gene ID" value="C5167_020638"/>
</dbReference>
<accession>A0A4Y7IXR9</accession>
<protein>
    <submittedName>
        <fullName evidence="1">Uncharacterized protein</fullName>
    </submittedName>
</protein>
<evidence type="ECO:0000313" key="2">
    <source>
        <dbReference type="Proteomes" id="UP000316621"/>
    </source>
</evidence>
<name>A0A4Y7IXR9_PAPSO</name>
<organism evidence="1 2">
    <name type="scientific">Papaver somniferum</name>
    <name type="common">Opium poppy</name>
    <dbReference type="NCBI Taxonomy" id="3469"/>
    <lineage>
        <taxon>Eukaryota</taxon>
        <taxon>Viridiplantae</taxon>
        <taxon>Streptophyta</taxon>
        <taxon>Embryophyta</taxon>
        <taxon>Tracheophyta</taxon>
        <taxon>Spermatophyta</taxon>
        <taxon>Magnoliopsida</taxon>
        <taxon>Ranunculales</taxon>
        <taxon>Papaveraceae</taxon>
        <taxon>Papaveroideae</taxon>
        <taxon>Papaver</taxon>
    </lineage>
</organism>
<proteinExistence type="predicted"/>
<reference evidence="1 2" key="1">
    <citation type="journal article" date="2018" name="Science">
        <title>The opium poppy genome and morphinan production.</title>
        <authorList>
            <person name="Guo L."/>
            <person name="Winzer T."/>
            <person name="Yang X."/>
            <person name="Li Y."/>
            <person name="Ning Z."/>
            <person name="He Z."/>
            <person name="Teodor R."/>
            <person name="Lu Y."/>
            <person name="Bowser T.A."/>
            <person name="Graham I.A."/>
            <person name="Ye K."/>
        </authorList>
    </citation>
    <scope>NUCLEOTIDE SEQUENCE [LARGE SCALE GENOMIC DNA]</scope>
    <source>
        <strain evidence="2">cv. HN1</strain>
        <tissue evidence="1">Leaves</tissue>
    </source>
</reference>
<dbReference type="EMBL" id="CM010716">
    <property type="protein sequence ID" value="RZC52205.1"/>
    <property type="molecule type" value="Genomic_DNA"/>
</dbReference>
<gene>
    <name evidence="1" type="ORF">C5167_020638</name>
</gene>
<keyword evidence="2" id="KW-1185">Reference proteome</keyword>
<sequence>MAAVTVYKRELLTRVSYHSRQGEDEGKGFKEEGTIQLQPRKPIKSWMHQV</sequence>